<reference evidence="6" key="1">
    <citation type="submission" date="2019-08" db="EMBL/GenBank/DDBJ databases">
        <authorList>
            <person name="Kucharzyk K."/>
            <person name="Murdoch R.W."/>
            <person name="Higgins S."/>
            <person name="Loffler F."/>
        </authorList>
    </citation>
    <scope>NUCLEOTIDE SEQUENCE</scope>
</reference>
<dbReference type="PANTHER" id="PTHR31451">
    <property type="match status" value="1"/>
</dbReference>
<dbReference type="EC" id="3.2.1.78" evidence="2"/>
<dbReference type="InterPro" id="IPR017853">
    <property type="entry name" value="GH"/>
</dbReference>
<keyword evidence="3" id="KW-0378">Hydrolase</keyword>
<feature type="domain" description="Glycoside hydrolase family 5" evidence="5">
    <location>
        <begin position="25"/>
        <end position="426"/>
    </location>
</feature>
<dbReference type="Gene3D" id="3.20.20.80">
    <property type="entry name" value="Glycosidases"/>
    <property type="match status" value="1"/>
</dbReference>
<evidence type="ECO:0000256" key="4">
    <source>
        <dbReference type="ARBA" id="ARBA00023295"/>
    </source>
</evidence>
<gene>
    <name evidence="6" type="ORF">SDC9_00726</name>
</gene>
<name>A0A644SKV4_9ZZZZ</name>
<dbReference type="PANTHER" id="PTHR31451:SF40">
    <property type="entry name" value="GLYCOSIDE HYDROLASE FAMILY 5 DOMAIN-CONTAINING PROTEIN"/>
    <property type="match status" value="1"/>
</dbReference>
<dbReference type="InterPro" id="IPR045053">
    <property type="entry name" value="MAN-like"/>
</dbReference>
<organism evidence="6">
    <name type="scientific">bioreactor metagenome</name>
    <dbReference type="NCBI Taxonomy" id="1076179"/>
    <lineage>
        <taxon>unclassified sequences</taxon>
        <taxon>metagenomes</taxon>
        <taxon>ecological metagenomes</taxon>
    </lineage>
</organism>
<dbReference type="AlphaFoldDB" id="A0A644SKV4"/>
<evidence type="ECO:0000259" key="5">
    <source>
        <dbReference type="Pfam" id="PF26410"/>
    </source>
</evidence>
<evidence type="ECO:0000256" key="1">
    <source>
        <dbReference type="ARBA" id="ARBA00001678"/>
    </source>
</evidence>
<evidence type="ECO:0000256" key="2">
    <source>
        <dbReference type="ARBA" id="ARBA00012706"/>
    </source>
</evidence>
<dbReference type="GO" id="GO:0016985">
    <property type="term" value="F:mannan endo-1,4-beta-mannosidase activity"/>
    <property type="evidence" value="ECO:0007669"/>
    <property type="project" value="TreeGrafter"/>
</dbReference>
<accession>A0A644SKV4</accession>
<sequence>MIHRRTLIKSLLVFTLPLFSNCNAQEFITIENTQFIKNKKPYHYIGANYWYGAMLGRENGDRERLIKELDELKSLGITNLRILASAEGGDQDYTVNPAVQPQQGIYDENLWIGLDFLLNEMKKRNMDAVLYLTNNWEWSGGMAKYLEWNGYGTVPNPNLGPYTWPQFMEYTAQFHQCEPCKEAFLKHITVVLNRKNSISGIKYTEDPTIMAWQVANEPRIWNVPNEPAFTKWLNDVTSEIKKLDQNHLVTTGSEGKAGSNNDIEAFERTHNNPNIDYLTMHIWPKNWTWYDVKDEKNSTQIAIKNTNTYIEEHIQVAQKLNKPLVLEEFGYPREKESLDKKASVANRNLYYQFIFEKMKYSIDHQLPFTALNFWGYGGIGKNNPTNGKWNIGDDFTADPPQEPQGLNSVFSTDKETLQLIKKYNKIFKNK</sequence>
<proteinExistence type="predicted"/>
<dbReference type="SUPFAM" id="SSF51445">
    <property type="entry name" value="(Trans)glycosidases"/>
    <property type="match status" value="1"/>
</dbReference>
<dbReference type="EMBL" id="VSSQ01000001">
    <property type="protein sequence ID" value="MPL55256.1"/>
    <property type="molecule type" value="Genomic_DNA"/>
</dbReference>
<evidence type="ECO:0000313" key="6">
    <source>
        <dbReference type="EMBL" id="MPL55256.1"/>
    </source>
</evidence>
<comment type="catalytic activity">
    <reaction evidence="1">
        <text>Random hydrolysis of (1-&gt;4)-beta-D-mannosidic linkages in mannans, galactomannans and glucomannans.</text>
        <dbReference type="EC" id="3.2.1.78"/>
    </reaction>
</comment>
<dbReference type="InterPro" id="IPR001547">
    <property type="entry name" value="Glyco_hydro_5"/>
</dbReference>
<comment type="caution">
    <text evidence="6">The sequence shown here is derived from an EMBL/GenBank/DDBJ whole genome shotgun (WGS) entry which is preliminary data.</text>
</comment>
<evidence type="ECO:0000256" key="3">
    <source>
        <dbReference type="ARBA" id="ARBA00022801"/>
    </source>
</evidence>
<dbReference type="Pfam" id="PF26410">
    <property type="entry name" value="GH5_mannosidase"/>
    <property type="match status" value="1"/>
</dbReference>
<keyword evidence="4" id="KW-0326">Glycosidase</keyword>
<protein>
    <recommendedName>
        <fullName evidence="2">mannan endo-1,4-beta-mannosidase</fullName>
        <ecNumber evidence="2">3.2.1.78</ecNumber>
    </recommendedName>
</protein>